<dbReference type="AlphaFoldDB" id="A0AAF0U210"/>
<dbReference type="InterPro" id="IPR043502">
    <property type="entry name" value="DNA/RNA_pol_sf"/>
</dbReference>
<organism evidence="3 4">
    <name type="scientific">Solanum verrucosum</name>
    <dbReference type="NCBI Taxonomy" id="315347"/>
    <lineage>
        <taxon>Eukaryota</taxon>
        <taxon>Viridiplantae</taxon>
        <taxon>Streptophyta</taxon>
        <taxon>Embryophyta</taxon>
        <taxon>Tracheophyta</taxon>
        <taxon>Spermatophyta</taxon>
        <taxon>Magnoliopsida</taxon>
        <taxon>eudicotyledons</taxon>
        <taxon>Gunneridae</taxon>
        <taxon>Pentapetalae</taxon>
        <taxon>asterids</taxon>
        <taxon>lamiids</taxon>
        <taxon>Solanales</taxon>
        <taxon>Solanaceae</taxon>
        <taxon>Solanoideae</taxon>
        <taxon>Solaneae</taxon>
        <taxon>Solanum</taxon>
    </lineage>
</organism>
<reference evidence="3" key="1">
    <citation type="submission" date="2023-08" db="EMBL/GenBank/DDBJ databases">
        <title>A de novo genome assembly of Solanum verrucosum Schlechtendal, a Mexican diploid species geographically isolated from the other diploid A-genome species in potato relatives.</title>
        <authorList>
            <person name="Hosaka K."/>
        </authorList>
    </citation>
    <scope>NUCLEOTIDE SEQUENCE</scope>
    <source>
        <tissue evidence="3">Young leaves</tissue>
    </source>
</reference>
<proteinExistence type="predicted"/>
<dbReference type="Proteomes" id="UP001234989">
    <property type="component" value="Chromosome 7"/>
</dbReference>
<dbReference type="Gene3D" id="3.30.70.270">
    <property type="match status" value="1"/>
</dbReference>
<protein>
    <recommendedName>
        <fullName evidence="2">Integrase catalytic domain-containing protein</fullName>
    </recommendedName>
</protein>
<sequence>MDLMNMVFKQYLDLFVIVFIDDILIYSRNEEEHATHLRVFLQTLKDCQLLAKFIKYIKNFLGLAGYYRRLVEGFSSIASPLTKLTQKKVKFQWSNDCEKSFSELKTRLTTTPVLTLPEGLDSYVIYCDASKVGLGCVLMQRDHKSLQYVFTQKELNICQRRWFEFHKDYDMNVLYHLDKANIVADALSRLSMGSVVHVKEVKKELAKHVHRLARMEFALWAYQMVVQHFRMGGDGVFRYQGRLCVPKVGFPRTCRQHDSIWVIVDRVTKSAHFLAVKTTDSVEDYTKIYINEIVRLHGVPLSIISDRVPQFMSHFWKSFQKGLGTQVNLNTTFHPQTDGQAERTIHTLDDMLRDCVIDFKMAPYEALYGRRRRSPVGWFKVVEVALIGLDMVHDAMKKVQLIIDRLTTTQSR</sequence>
<dbReference type="FunFam" id="3.30.70.270:FF:000020">
    <property type="entry name" value="Transposon Tf2-6 polyprotein-like Protein"/>
    <property type="match status" value="1"/>
</dbReference>
<dbReference type="SUPFAM" id="SSF56672">
    <property type="entry name" value="DNA/RNA polymerases"/>
    <property type="match status" value="1"/>
</dbReference>
<evidence type="ECO:0000313" key="3">
    <source>
        <dbReference type="EMBL" id="WMV37799.1"/>
    </source>
</evidence>
<evidence type="ECO:0000313" key="4">
    <source>
        <dbReference type="Proteomes" id="UP001234989"/>
    </source>
</evidence>
<dbReference type="GO" id="GO:0003824">
    <property type="term" value="F:catalytic activity"/>
    <property type="evidence" value="ECO:0007669"/>
    <property type="project" value="UniProtKB-KW"/>
</dbReference>
<dbReference type="GO" id="GO:0015074">
    <property type="term" value="P:DNA integration"/>
    <property type="evidence" value="ECO:0007669"/>
    <property type="project" value="InterPro"/>
</dbReference>
<keyword evidence="4" id="KW-1185">Reference proteome</keyword>
<dbReference type="InterPro" id="IPR012337">
    <property type="entry name" value="RNaseH-like_sf"/>
</dbReference>
<dbReference type="PANTHER" id="PTHR37984:SF5">
    <property type="entry name" value="PROTEIN NYNRIN-LIKE"/>
    <property type="match status" value="1"/>
</dbReference>
<evidence type="ECO:0000256" key="1">
    <source>
        <dbReference type="ARBA" id="ARBA00023268"/>
    </source>
</evidence>
<feature type="domain" description="Integrase catalytic" evidence="2">
    <location>
        <begin position="262"/>
        <end position="353"/>
    </location>
</feature>
<accession>A0AAF0U210</accession>
<dbReference type="Gene3D" id="3.30.420.10">
    <property type="entry name" value="Ribonuclease H-like superfamily/Ribonuclease H"/>
    <property type="match status" value="1"/>
</dbReference>
<dbReference type="InterPro" id="IPR041577">
    <property type="entry name" value="RT_RNaseH_2"/>
</dbReference>
<dbReference type="EMBL" id="CP133618">
    <property type="protein sequence ID" value="WMV37799.1"/>
    <property type="molecule type" value="Genomic_DNA"/>
</dbReference>
<dbReference type="Pfam" id="PF17919">
    <property type="entry name" value="RT_RNaseH_2"/>
    <property type="match status" value="1"/>
</dbReference>
<name>A0AAF0U210_SOLVR</name>
<keyword evidence="1" id="KW-0511">Multifunctional enzyme</keyword>
<dbReference type="PANTHER" id="PTHR37984">
    <property type="entry name" value="PROTEIN CBG26694"/>
    <property type="match status" value="1"/>
</dbReference>
<dbReference type="InterPro" id="IPR043128">
    <property type="entry name" value="Rev_trsase/Diguanyl_cyclase"/>
</dbReference>
<dbReference type="InterPro" id="IPR001584">
    <property type="entry name" value="Integrase_cat-core"/>
</dbReference>
<evidence type="ECO:0000259" key="2">
    <source>
        <dbReference type="PROSITE" id="PS50994"/>
    </source>
</evidence>
<gene>
    <name evidence="3" type="ORF">MTR67_031184</name>
</gene>
<dbReference type="InterPro" id="IPR036397">
    <property type="entry name" value="RNaseH_sf"/>
</dbReference>
<dbReference type="SUPFAM" id="SSF53098">
    <property type="entry name" value="Ribonuclease H-like"/>
    <property type="match status" value="1"/>
</dbReference>
<dbReference type="GO" id="GO:0003676">
    <property type="term" value="F:nucleic acid binding"/>
    <property type="evidence" value="ECO:0007669"/>
    <property type="project" value="InterPro"/>
</dbReference>
<dbReference type="InterPro" id="IPR050951">
    <property type="entry name" value="Retrovirus_Pol_polyprotein"/>
</dbReference>
<dbReference type="PROSITE" id="PS50994">
    <property type="entry name" value="INTEGRASE"/>
    <property type="match status" value="1"/>
</dbReference>